<dbReference type="AlphaFoldDB" id="A0A915PPM9"/>
<evidence type="ECO:0000313" key="2">
    <source>
        <dbReference type="WBParaSite" id="sdigi.contig219.g6283.t1"/>
    </source>
</evidence>
<dbReference type="Proteomes" id="UP000887581">
    <property type="component" value="Unplaced"/>
</dbReference>
<name>A0A915PPM9_9BILA</name>
<accession>A0A915PPM9</accession>
<evidence type="ECO:0000313" key="1">
    <source>
        <dbReference type="Proteomes" id="UP000887581"/>
    </source>
</evidence>
<organism evidence="1 2">
    <name type="scientific">Setaria digitata</name>
    <dbReference type="NCBI Taxonomy" id="48799"/>
    <lineage>
        <taxon>Eukaryota</taxon>
        <taxon>Metazoa</taxon>
        <taxon>Ecdysozoa</taxon>
        <taxon>Nematoda</taxon>
        <taxon>Chromadorea</taxon>
        <taxon>Rhabditida</taxon>
        <taxon>Spirurina</taxon>
        <taxon>Spiruromorpha</taxon>
        <taxon>Filarioidea</taxon>
        <taxon>Setariidae</taxon>
        <taxon>Setaria</taxon>
    </lineage>
</organism>
<sequence length="105" mass="11822">MEDGAFQLFRNSKSRHTLLCFKFSTEWVYEVKECTSLRDSKQTKKHFFPVDADIDVGIGTERFDSRVSRKAQSVSAKQCNGGVCLPCIDNDDESGSGRLGLPVIW</sequence>
<proteinExistence type="predicted"/>
<dbReference type="WBParaSite" id="sdigi.contig219.g6283.t1">
    <property type="protein sequence ID" value="sdigi.contig219.g6283.t1"/>
    <property type="gene ID" value="sdigi.contig219.g6283"/>
</dbReference>
<protein>
    <submittedName>
        <fullName evidence="2">Uncharacterized protein</fullName>
    </submittedName>
</protein>
<reference evidence="2" key="1">
    <citation type="submission" date="2022-11" db="UniProtKB">
        <authorList>
            <consortium name="WormBaseParasite"/>
        </authorList>
    </citation>
    <scope>IDENTIFICATION</scope>
</reference>
<keyword evidence="1" id="KW-1185">Reference proteome</keyword>